<evidence type="ECO:0000256" key="1">
    <source>
        <dbReference type="ARBA" id="ARBA00022857"/>
    </source>
</evidence>
<dbReference type="EMBL" id="CAOQHR010000010">
    <property type="protein sequence ID" value="CAI6340470.1"/>
    <property type="molecule type" value="Genomic_DNA"/>
</dbReference>
<keyword evidence="1" id="KW-0521">NADP</keyword>
<gene>
    <name evidence="3" type="ORF">PDIGIT_LOCUS13646</name>
</gene>
<sequence>MADAKKKLTWLVTGSSNGIGLALVRYILSTGDNVIATSRNPSKTPHLVQEIEAHPNGKWAVLDVAWTQTKITEAINEADVLFEGGITAIVNNAGFAVAGAVEDVPEEQVKEEFEVNVWGTVRVCKAVLPLMRERGGGNIVQISSAVGLAVFPGVGMYSASKFALEAISEALSQETATFGIRTLIVNLGAFRTNFLASGSMAVTEPSPHYQTPHVVAAVLESEREKSGKQRGDPEKAVKIIHDAVSGRDEKLAKVLRLVIGADSWEICTARLNQVRSDFEVCKEVAFSSDIVE</sequence>
<dbReference type="InterPro" id="IPR020904">
    <property type="entry name" value="Sc_DH/Rdtase_CS"/>
</dbReference>
<dbReference type="InterPro" id="IPR051911">
    <property type="entry name" value="SDR_oxidoreductase"/>
</dbReference>
<dbReference type="SUPFAM" id="SSF51735">
    <property type="entry name" value="NAD(P)-binding Rossmann-fold domains"/>
    <property type="match status" value="1"/>
</dbReference>
<dbReference type="PRINTS" id="PR00080">
    <property type="entry name" value="SDRFAMILY"/>
</dbReference>
<reference evidence="3" key="1">
    <citation type="submission" date="2023-01" db="EMBL/GenBank/DDBJ databases">
        <authorList>
            <person name="Van Ghelder C."/>
            <person name="Rancurel C."/>
        </authorList>
    </citation>
    <scope>NUCLEOTIDE SEQUENCE</scope>
    <source>
        <strain evidence="3">CNCM I-4278</strain>
    </source>
</reference>
<dbReference type="PRINTS" id="PR00081">
    <property type="entry name" value="GDHRDH"/>
</dbReference>
<dbReference type="PANTHER" id="PTHR43976">
    <property type="entry name" value="SHORT CHAIN DEHYDROGENASE"/>
    <property type="match status" value="1"/>
</dbReference>
<comment type="caution">
    <text evidence="3">The sequence shown here is derived from an EMBL/GenBank/DDBJ whole genome shotgun (WGS) entry which is preliminary data.</text>
</comment>
<dbReference type="Proteomes" id="UP001152607">
    <property type="component" value="Unassembled WGS sequence"/>
</dbReference>
<comment type="similarity">
    <text evidence="2">Belongs to the short-chain dehydrogenases/reductases (SDR) family.</text>
</comment>
<evidence type="ECO:0000256" key="2">
    <source>
        <dbReference type="RuleBase" id="RU000363"/>
    </source>
</evidence>
<dbReference type="CDD" id="cd05374">
    <property type="entry name" value="17beta-HSD-like_SDR_c"/>
    <property type="match status" value="1"/>
</dbReference>
<evidence type="ECO:0000313" key="3">
    <source>
        <dbReference type="EMBL" id="CAI6340470.1"/>
    </source>
</evidence>
<proteinExistence type="inferred from homology"/>
<dbReference type="Gene3D" id="3.40.50.720">
    <property type="entry name" value="NAD(P)-binding Rossmann-like Domain"/>
    <property type="match status" value="1"/>
</dbReference>
<dbReference type="InterPro" id="IPR002347">
    <property type="entry name" value="SDR_fam"/>
</dbReference>
<dbReference type="InterPro" id="IPR036291">
    <property type="entry name" value="NAD(P)-bd_dom_sf"/>
</dbReference>
<dbReference type="AlphaFoldDB" id="A0A9W4UQV4"/>
<evidence type="ECO:0000313" key="4">
    <source>
        <dbReference type="Proteomes" id="UP001152607"/>
    </source>
</evidence>
<accession>A0A9W4UQV4</accession>
<dbReference type="Pfam" id="PF00106">
    <property type="entry name" value="adh_short"/>
    <property type="match status" value="1"/>
</dbReference>
<evidence type="ECO:0008006" key="5">
    <source>
        <dbReference type="Google" id="ProtNLM"/>
    </source>
</evidence>
<dbReference type="PANTHER" id="PTHR43976:SF6">
    <property type="entry name" value="OXIDOREDUCTASE, PUTATIVE (AFU_ORTHOLOGUE AFUA_1G13950)-RELATED"/>
    <property type="match status" value="1"/>
</dbReference>
<dbReference type="OrthoDB" id="1274115at2759"/>
<organism evidence="3 4">
    <name type="scientific">Periconia digitata</name>
    <dbReference type="NCBI Taxonomy" id="1303443"/>
    <lineage>
        <taxon>Eukaryota</taxon>
        <taxon>Fungi</taxon>
        <taxon>Dikarya</taxon>
        <taxon>Ascomycota</taxon>
        <taxon>Pezizomycotina</taxon>
        <taxon>Dothideomycetes</taxon>
        <taxon>Pleosporomycetidae</taxon>
        <taxon>Pleosporales</taxon>
        <taxon>Massarineae</taxon>
        <taxon>Periconiaceae</taxon>
        <taxon>Periconia</taxon>
    </lineage>
</organism>
<name>A0A9W4UQV4_9PLEO</name>
<keyword evidence="4" id="KW-1185">Reference proteome</keyword>
<dbReference type="PROSITE" id="PS00061">
    <property type="entry name" value="ADH_SHORT"/>
    <property type="match status" value="1"/>
</dbReference>
<protein>
    <recommendedName>
        <fullName evidence="5">NAD(P)-binding protein</fullName>
    </recommendedName>
</protein>